<comment type="caution">
    <text evidence="2">The sequence shown here is derived from an EMBL/GenBank/DDBJ whole genome shotgun (WGS) entry which is preliminary data.</text>
</comment>
<dbReference type="Proteomes" id="UP000321301">
    <property type="component" value="Unassembled WGS sequence"/>
</dbReference>
<sequence>MAWLSNIVFYNLFRFEKRTQKFFSYPVLLFLKNKKVKESYKKRGVNNPEKEVVKALKNPEVGVSSILSGGHFIVLFFLLTFGVVNFVSGYLRTEFNLKLAHFAAMAFFSYGFAYLFSFREDRYLEYFKEFENLPKNKKNGSAWITFFIILGVWTFGIGSFVFLNYRL</sequence>
<keyword evidence="1" id="KW-1133">Transmembrane helix</keyword>
<organism evidence="2 3">
    <name type="scientific">Cyclobacterium qasimii</name>
    <dbReference type="NCBI Taxonomy" id="1350429"/>
    <lineage>
        <taxon>Bacteria</taxon>
        <taxon>Pseudomonadati</taxon>
        <taxon>Bacteroidota</taxon>
        <taxon>Cytophagia</taxon>
        <taxon>Cytophagales</taxon>
        <taxon>Cyclobacteriaceae</taxon>
        <taxon>Cyclobacterium</taxon>
    </lineage>
</organism>
<keyword evidence="3" id="KW-1185">Reference proteome</keyword>
<name>A0A512CDH6_9BACT</name>
<feature type="transmembrane region" description="Helical" evidence="1">
    <location>
        <begin position="66"/>
        <end position="87"/>
    </location>
</feature>
<keyword evidence="1" id="KW-0472">Membrane</keyword>
<dbReference type="EMBL" id="BJYV01000014">
    <property type="protein sequence ID" value="GEO22237.1"/>
    <property type="molecule type" value="Genomic_DNA"/>
</dbReference>
<evidence type="ECO:0000256" key="1">
    <source>
        <dbReference type="SAM" id="Phobius"/>
    </source>
</evidence>
<evidence type="ECO:0000313" key="3">
    <source>
        <dbReference type="Proteomes" id="UP000321301"/>
    </source>
</evidence>
<feature type="transmembrane region" description="Helical" evidence="1">
    <location>
        <begin position="99"/>
        <end position="118"/>
    </location>
</feature>
<protein>
    <submittedName>
        <fullName evidence="2">Uncharacterized protein</fullName>
    </submittedName>
</protein>
<feature type="transmembrane region" description="Helical" evidence="1">
    <location>
        <begin position="142"/>
        <end position="163"/>
    </location>
</feature>
<evidence type="ECO:0000313" key="2">
    <source>
        <dbReference type="EMBL" id="GEO22237.1"/>
    </source>
</evidence>
<dbReference type="AlphaFoldDB" id="A0A512CDH6"/>
<gene>
    <name evidence="2" type="ORF">CQA01_27710</name>
</gene>
<keyword evidence="1" id="KW-0812">Transmembrane</keyword>
<accession>A0A512CDH6</accession>
<proteinExistence type="predicted"/>
<reference evidence="2 3" key="1">
    <citation type="submission" date="2019-07" db="EMBL/GenBank/DDBJ databases">
        <title>Whole genome shotgun sequence of Cyclobacterium qasimii NBRC 106168.</title>
        <authorList>
            <person name="Hosoyama A."/>
            <person name="Uohara A."/>
            <person name="Ohji S."/>
            <person name="Ichikawa N."/>
        </authorList>
    </citation>
    <scope>NUCLEOTIDE SEQUENCE [LARGE SCALE GENOMIC DNA]</scope>
    <source>
        <strain evidence="2 3">NBRC 106168</strain>
    </source>
</reference>